<sequence length="307" mass="32603">MTAAPPRRMHLAAYVPGAGERAGFAWYERLARTAERGLFDFLLVAEGDAHGPDALTVLAALAAGTDRLGLAASTASGEPCEPARRLATLDHLSAGRAAWHAHPPAGGHPRAAEFAAAARALWDSWTPDGSPRPVSHRGRYFAVEGEFTVERCPQGHPVTVLAGDSPEDRELAASTADVVLVPHTTFDEARARYAEVKGRLAAHGRAHDELKVLLRVALVLGDNDDNDINDAREPFTGGPDALAALLTEYVAEDAADGFVLVAHGPGGLDDFVDRVVPLLQDRGAFRRTYNGSTLRSHLGIAAPVWKG</sequence>
<evidence type="ECO:0000256" key="4">
    <source>
        <dbReference type="ARBA" id="ARBA00023033"/>
    </source>
</evidence>
<keyword evidence="1" id="KW-0285">Flavoprotein</keyword>
<accession>A0ABY6PY45</accession>
<organism evidence="6 7">
    <name type="scientific">Streptomyces drozdowiczii</name>
    <dbReference type="NCBI Taxonomy" id="202862"/>
    <lineage>
        <taxon>Bacteria</taxon>
        <taxon>Bacillati</taxon>
        <taxon>Actinomycetota</taxon>
        <taxon>Actinomycetes</taxon>
        <taxon>Kitasatosporales</taxon>
        <taxon>Streptomycetaceae</taxon>
        <taxon>Streptomyces</taxon>
    </lineage>
</organism>
<reference evidence="6" key="1">
    <citation type="journal article" date="2022" name="Front. Microbiol.">
        <title>Mirubactin C rescues the lethal effect of cell wall biosynthesis mutations in Bacillus subtilis.</title>
        <authorList>
            <person name="Kepplinger B."/>
            <person name="Wen X."/>
            <person name="Tyler A.R."/>
            <person name="Kim B.Y."/>
            <person name="Brown J."/>
            <person name="Banks P."/>
            <person name="Dashti Y."/>
            <person name="Mackenzie E.S."/>
            <person name="Wills C."/>
            <person name="Kawai Y."/>
            <person name="Waldron K.J."/>
            <person name="Allenby N.E.E."/>
            <person name="Wu L.J."/>
            <person name="Hall M.J."/>
            <person name="Errington J."/>
        </authorList>
    </citation>
    <scope>NUCLEOTIDE SEQUENCE</scope>
    <source>
        <strain evidence="6">MDA8-470</strain>
    </source>
</reference>
<dbReference type="Gene3D" id="3.20.20.30">
    <property type="entry name" value="Luciferase-like domain"/>
    <property type="match status" value="1"/>
</dbReference>
<dbReference type="Pfam" id="PF00296">
    <property type="entry name" value="Bac_luciferase"/>
    <property type="match status" value="1"/>
</dbReference>
<dbReference type="PANTHER" id="PTHR30011:SF16">
    <property type="entry name" value="C2H2 FINGER DOMAIN TRANSCRIPTION FACTOR (EUROFUNG)-RELATED"/>
    <property type="match status" value="1"/>
</dbReference>
<evidence type="ECO:0000256" key="1">
    <source>
        <dbReference type="ARBA" id="ARBA00022630"/>
    </source>
</evidence>
<evidence type="ECO:0000256" key="2">
    <source>
        <dbReference type="ARBA" id="ARBA00022643"/>
    </source>
</evidence>
<keyword evidence="3" id="KW-0560">Oxidoreductase</keyword>
<dbReference type="PANTHER" id="PTHR30011">
    <property type="entry name" value="ALKANESULFONATE MONOOXYGENASE-RELATED"/>
    <property type="match status" value="1"/>
</dbReference>
<name>A0ABY6PY45_9ACTN</name>
<dbReference type="InterPro" id="IPR051260">
    <property type="entry name" value="Diverse_substr_monoxygenases"/>
</dbReference>
<keyword evidence="2" id="KW-0288">FMN</keyword>
<evidence type="ECO:0000313" key="6">
    <source>
        <dbReference type="EMBL" id="UZK56965.1"/>
    </source>
</evidence>
<evidence type="ECO:0000256" key="3">
    <source>
        <dbReference type="ARBA" id="ARBA00023002"/>
    </source>
</evidence>
<dbReference type="EMBL" id="CP098740">
    <property type="protein sequence ID" value="UZK56965.1"/>
    <property type="molecule type" value="Genomic_DNA"/>
</dbReference>
<dbReference type="SUPFAM" id="SSF51679">
    <property type="entry name" value="Bacterial luciferase-like"/>
    <property type="match status" value="1"/>
</dbReference>
<evidence type="ECO:0000313" key="7">
    <source>
        <dbReference type="Proteomes" id="UP001164963"/>
    </source>
</evidence>
<proteinExistence type="predicted"/>
<protein>
    <submittedName>
        <fullName evidence="6">LLM class flavin-dependent oxidoreductase</fullName>
    </submittedName>
</protein>
<dbReference type="Proteomes" id="UP001164963">
    <property type="component" value="Chromosome"/>
</dbReference>
<evidence type="ECO:0000259" key="5">
    <source>
        <dbReference type="Pfam" id="PF00296"/>
    </source>
</evidence>
<dbReference type="InterPro" id="IPR011251">
    <property type="entry name" value="Luciferase-like_dom"/>
</dbReference>
<gene>
    <name evidence="6" type="ORF">NEH16_25360</name>
</gene>
<dbReference type="RefSeq" id="WP_265545132.1">
    <property type="nucleotide sequence ID" value="NZ_CP098740.1"/>
</dbReference>
<feature type="domain" description="Luciferase-like" evidence="5">
    <location>
        <begin position="25"/>
        <end position="244"/>
    </location>
</feature>
<keyword evidence="7" id="KW-1185">Reference proteome</keyword>
<keyword evidence="4" id="KW-0503">Monooxygenase</keyword>
<dbReference type="InterPro" id="IPR036661">
    <property type="entry name" value="Luciferase-like_sf"/>
</dbReference>